<name>A0A1H7MU97_9PROT</name>
<dbReference type="OrthoDB" id="8399489at2"/>
<evidence type="ECO:0008006" key="3">
    <source>
        <dbReference type="Google" id="ProtNLM"/>
    </source>
</evidence>
<organism evidence="1 2">
    <name type="scientific">Nitrosovibrio tenuis</name>
    <dbReference type="NCBI Taxonomy" id="1233"/>
    <lineage>
        <taxon>Bacteria</taxon>
        <taxon>Pseudomonadati</taxon>
        <taxon>Pseudomonadota</taxon>
        <taxon>Betaproteobacteria</taxon>
        <taxon>Nitrosomonadales</taxon>
        <taxon>Nitrosomonadaceae</taxon>
        <taxon>Nitrosovibrio</taxon>
    </lineage>
</organism>
<accession>A0A1H7MU97</accession>
<reference evidence="1 2" key="1">
    <citation type="submission" date="2016-10" db="EMBL/GenBank/DDBJ databases">
        <authorList>
            <person name="de Groot N.N."/>
        </authorList>
    </citation>
    <scope>NUCLEOTIDE SEQUENCE [LARGE SCALE GENOMIC DNA]</scope>
    <source>
        <strain evidence="1 2">Nv1</strain>
    </source>
</reference>
<proteinExistence type="predicted"/>
<dbReference type="RefSeq" id="WP_090828641.1">
    <property type="nucleotide sequence ID" value="NZ_FOBH01000005.1"/>
</dbReference>
<evidence type="ECO:0000313" key="2">
    <source>
        <dbReference type="Proteomes" id="UP000198620"/>
    </source>
</evidence>
<dbReference type="Proteomes" id="UP000198620">
    <property type="component" value="Unassembled WGS sequence"/>
</dbReference>
<sequence>MLTILHPHLLPAIQNFPAGLMVLMPEKVDRFVLIVKGMKEAILAARIKRSFAVYVAPMNVDGVDSIALITAFFDIPDEPLIVRSPLFAEDAHSQHLVRMLQAPEIDVHFFDEHAREMLAYRAEISLPPVTRSRLEQAQFGKYALDVWRGVDDQMQSWFSVRTETDDLEAVSVQLVESLMPEDIALIDAAITNNSYVGAALATSTVLVRHEPGRLHEHDIALLLRRIFTPEQIIRGPLRIYEKEEIADILVVTENHLIFIQAKDSPNTEQVLANPLSRKRATALKSLKKAIAQLRGAIRYARRQDPMPIVIDGQELTLHVAGLHWRAIAVVKELFNDEFASYSPPILQLARETGVPFIALDYSELTMYTAHLSSEESFVAAIDKVFNVGRERGELPRLRIGPAEEP</sequence>
<gene>
    <name evidence="1" type="ORF">SAMN05216387_105199</name>
</gene>
<evidence type="ECO:0000313" key="1">
    <source>
        <dbReference type="EMBL" id="SEL14255.1"/>
    </source>
</evidence>
<dbReference type="EMBL" id="FOBH01000005">
    <property type="protein sequence ID" value="SEL14255.1"/>
    <property type="molecule type" value="Genomic_DNA"/>
</dbReference>
<keyword evidence="2" id="KW-1185">Reference proteome</keyword>
<dbReference type="AlphaFoldDB" id="A0A1H7MU97"/>
<protein>
    <recommendedName>
        <fullName evidence="3">Nuclease-related domain-containing protein</fullName>
    </recommendedName>
</protein>
<dbReference type="STRING" id="1233.SAMN05216387_105199"/>